<organism evidence="1 2">
    <name type="scientific">Spirodela intermedia</name>
    <name type="common">Intermediate duckweed</name>
    <dbReference type="NCBI Taxonomy" id="51605"/>
    <lineage>
        <taxon>Eukaryota</taxon>
        <taxon>Viridiplantae</taxon>
        <taxon>Streptophyta</taxon>
        <taxon>Embryophyta</taxon>
        <taxon>Tracheophyta</taxon>
        <taxon>Spermatophyta</taxon>
        <taxon>Magnoliopsida</taxon>
        <taxon>Liliopsida</taxon>
        <taxon>Araceae</taxon>
        <taxon>Lemnoideae</taxon>
        <taxon>Spirodela</taxon>
    </lineage>
</organism>
<sequence>MGIAGWSLRVSLTIAWRKGRFGMSDSSTNLDTPTTESISRLAFCRTAGLFISSAKAHSIVTDVVSVPAMNRSCLERECFTLF</sequence>
<evidence type="ECO:0000313" key="2">
    <source>
        <dbReference type="Proteomes" id="UP000663760"/>
    </source>
</evidence>
<reference evidence="1" key="1">
    <citation type="submission" date="2020-02" db="EMBL/GenBank/DDBJ databases">
        <authorList>
            <person name="Scholz U."/>
            <person name="Mascher M."/>
            <person name="Fiebig A."/>
        </authorList>
    </citation>
    <scope>NUCLEOTIDE SEQUENCE</scope>
</reference>
<gene>
    <name evidence="1" type="ORF">SI8410_16020211</name>
</gene>
<proteinExistence type="predicted"/>
<keyword evidence="2" id="KW-1185">Reference proteome</keyword>
<dbReference type="EMBL" id="LR746279">
    <property type="protein sequence ID" value="CAA7409533.1"/>
    <property type="molecule type" value="Genomic_DNA"/>
</dbReference>
<accession>A0A7I8LHL6</accession>
<dbReference type="Proteomes" id="UP000663760">
    <property type="component" value="Chromosome 16"/>
</dbReference>
<name>A0A7I8LHL6_SPIIN</name>
<evidence type="ECO:0000313" key="1">
    <source>
        <dbReference type="EMBL" id="CAA7409533.1"/>
    </source>
</evidence>
<dbReference type="AlphaFoldDB" id="A0A7I8LHL6"/>
<protein>
    <submittedName>
        <fullName evidence="1">Uncharacterized protein</fullName>
    </submittedName>
</protein>